<evidence type="ECO:0000313" key="2">
    <source>
        <dbReference type="EMBL" id="RLE07485.1"/>
    </source>
</evidence>
<gene>
    <name evidence="2" type="ORF">DRZ78_02915</name>
</gene>
<reference evidence="2 3" key="1">
    <citation type="submission" date="2018-06" db="EMBL/GenBank/DDBJ databases">
        <title>Extensive metabolic versatility and redundancy in microbially diverse, dynamic hydrothermal sediments.</title>
        <authorList>
            <person name="Dombrowski N."/>
            <person name="Teske A."/>
            <person name="Baker B.J."/>
        </authorList>
    </citation>
    <scope>NUCLEOTIDE SEQUENCE [LARGE SCALE GENOMIC DNA]</scope>
    <source>
        <strain evidence="2">B7_G13</strain>
    </source>
</reference>
<evidence type="ECO:0000313" key="3">
    <source>
        <dbReference type="Proteomes" id="UP000277457"/>
    </source>
</evidence>
<proteinExistence type="predicted"/>
<dbReference type="AlphaFoldDB" id="A0A662D3S2"/>
<accession>A0A662D3S2</accession>
<evidence type="ECO:0000256" key="1">
    <source>
        <dbReference type="SAM" id="Coils"/>
    </source>
</evidence>
<dbReference type="Proteomes" id="UP000277457">
    <property type="component" value="Unassembled WGS sequence"/>
</dbReference>
<name>A0A662D3S2_UNCAE</name>
<organism evidence="2 3">
    <name type="scientific">Aerophobetes bacterium</name>
    <dbReference type="NCBI Taxonomy" id="2030807"/>
    <lineage>
        <taxon>Bacteria</taxon>
        <taxon>Candidatus Aerophobota</taxon>
    </lineage>
</organism>
<dbReference type="EMBL" id="QMPY01000091">
    <property type="protein sequence ID" value="RLE07485.1"/>
    <property type="molecule type" value="Genomic_DNA"/>
</dbReference>
<feature type="coiled-coil region" evidence="1">
    <location>
        <begin position="159"/>
        <end position="219"/>
    </location>
</feature>
<comment type="caution">
    <text evidence="2">The sequence shown here is derived from an EMBL/GenBank/DDBJ whole genome shotgun (WGS) entry which is preliminary data.</text>
</comment>
<sequence>MEENMENVEKKGEGGENAEKPVWYLDFVWEPSDEAMKALAANNIQVDNKVLLDWIPFYSEHIMAVKDTIRLDGRRIKLTDVDTEVSVEILYDEDYNEVSEDFPGKKYRQTFSDGMRHHRARPYSNSVEEYINTAINEFVVKNGRLPSKEETRDAVLSVLKKLQSEVDSKEEHREALMKRAKQWLKKRRKEHEEWLKKKQAEEEEKKRMEEEERQRLLSKPWVKAIYEANEMESLKQKEMQRFKEKYALSDEEIEAWGISNKPYIHMEAPVDLRPLGISRAIIIRNYAAYEGEVDGYAEYFSDLSWMIAEILAKHFNGEIKVYGDHEDYPSTVYLVVQAQGDFLEVASSDVDDP</sequence>
<protein>
    <submittedName>
        <fullName evidence="2">Uncharacterized protein</fullName>
    </submittedName>
</protein>
<keyword evidence="1" id="KW-0175">Coiled coil</keyword>